<evidence type="ECO:0000313" key="2">
    <source>
        <dbReference type="EMBL" id="TKR83237.1"/>
    </source>
</evidence>
<feature type="transmembrane region" description="Helical" evidence="1">
    <location>
        <begin position="109"/>
        <end position="134"/>
    </location>
</feature>
<dbReference type="OrthoDB" id="207378at2759"/>
<keyword evidence="3" id="KW-1185">Reference proteome</keyword>
<evidence type="ECO:0000313" key="3">
    <source>
        <dbReference type="Proteomes" id="UP000298663"/>
    </source>
</evidence>
<dbReference type="PANTHER" id="PTHR11161:SF0">
    <property type="entry name" value="O-ACYLTRANSFERASE LIKE PROTEIN"/>
    <property type="match status" value="1"/>
</dbReference>
<gene>
    <name evidence="2" type="ORF">L596_016860</name>
</gene>
<keyword evidence="1" id="KW-1133">Transmembrane helix</keyword>
<comment type="caution">
    <text evidence="2">The sequence shown here is derived from an EMBL/GenBank/DDBJ whole genome shotgun (WGS) entry which is preliminary data.</text>
</comment>
<reference evidence="2 3" key="2">
    <citation type="journal article" date="2019" name="G3 (Bethesda)">
        <title>Hybrid Assembly of the Genome of the Entomopathogenic Nematode Steinernema carpocapsae Identifies the X-Chromosome.</title>
        <authorList>
            <person name="Serra L."/>
            <person name="Macchietto M."/>
            <person name="Macias-Munoz A."/>
            <person name="McGill C.J."/>
            <person name="Rodriguez I.M."/>
            <person name="Rodriguez B."/>
            <person name="Murad R."/>
            <person name="Mortazavi A."/>
        </authorList>
    </citation>
    <scope>NUCLEOTIDE SEQUENCE [LARGE SCALE GENOMIC DNA]</scope>
    <source>
        <strain evidence="2 3">ALL</strain>
    </source>
</reference>
<sequence>MDCCWKRGCSVSCRIRPSFTNVTFWVVTAIMIFVSAMVMLSSFVDFFIVKDQNHKELNTKPKWSDRRCPLHQILLYVLGHRGPLHLSYFSINYDDWTAVGDIPNWFFNYIIINGFFCVDSFFFLSGLLLSYLFFKEIFRNPNRWKNPTTWVLFYVHRFLRLTPST</sequence>
<organism evidence="2 3">
    <name type="scientific">Steinernema carpocapsae</name>
    <name type="common">Entomopathogenic nematode</name>
    <dbReference type="NCBI Taxonomy" id="34508"/>
    <lineage>
        <taxon>Eukaryota</taxon>
        <taxon>Metazoa</taxon>
        <taxon>Ecdysozoa</taxon>
        <taxon>Nematoda</taxon>
        <taxon>Chromadorea</taxon>
        <taxon>Rhabditida</taxon>
        <taxon>Tylenchina</taxon>
        <taxon>Panagrolaimomorpha</taxon>
        <taxon>Strongyloidoidea</taxon>
        <taxon>Steinernematidae</taxon>
        <taxon>Steinernema</taxon>
    </lineage>
</organism>
<evidence type="ECO:0000256" key="1">
    <source>
        <dbReference type="SAM" id="Phobius"/>
    </source>
</evidence>
<dbReference type="InterPro" id="IPR052728">
    <property type="entry name" value="O2_lipid_transport_reg"/>
</dbReference>
<reference evidence="2 3" key="1">
    <citation type="journal article" date="2015" name="Genome Biol.">
        <title>Comparative genomics of Steinernema reveals deeply conserved gene regulatory networks.</title>
        <authorList>
            <person name="Dillman A.R."/>
            <person name="Macchietto M."/>
            <person name="Porter C.F."/>
            <person name="Rogers A."/>
            <person name="Williams B."/>
            <person name="Antoshechkin I."/>
            <person name="Lee M.M."/>
            <person name="Goodwin Z."/>
            <person name="Lu X."/>
            <person name="Lewis E.E."/>
            <person name="Goodrich-Blair H."/>
            <person name="Stock S.P."/>
            <person name="Adams B.J."/>
            <person name="Sternberg P.W."/>
            <person name="Mortazavi A."/>
        </authorList>
    </citation>
    <scope>NUCLEOTIDE SEQUENCE [LARGE SCALE GENOMIC DNA]</scope>
    <source>
        <strain evidence="2 3">ALL</strain>
    </source>
</reference>
<dbReference type="AlphaFoldDB" id="A0A4U5NJ58"/>
<keyword evidence="1" id="KW-0812">Transmembrane</keyword>
<feature type="transmembrane region" description="Helical" evidence="1">
    <location>
        <begin position="24"/>
        <end position="49"/>
    </location>
</feature>
<dbReference type="PANTHER" id="PTHR11161">
    <property type="entry name" value="O-ACYLTRANSFERASE"/>
    <property type="match status" value="1"/>
</dbReference>
<dbReference type="EMBL" id="AZBU02000004">
    <property type="protein sequence ID" value="TKR83237.1"/>
    <property type="molecule type" value="Genomic_DNA"/>
</dbReference>
<protein>
    <recommendedName>
        <fullName evidence="4">Acyltransferase 3 domain-containing protein</fullName>
    </recommendedName>
</protein>
<proteinExistence type="predicted"/>
<accession>A0A4U5NJ58</accession>
<name>A0A4U5NJ58_STECR</name>
<dbReference type="Proteomes" id="UP000298663">
    <property type="component" value="Unassembled WGS sequence"/>
</dbReference>
<keyword evidence="1" id="KW-0472">Membrane</keyword>
<evidence type="ECO:0008006" key="4">
    <source>
        <dbReference type="Google" id="ProtNLM"/>
    </source>
</evidence>